<evidence type="ECO:0000313" key="1">
    <source>
        <dbReference type="EMBL" id="KAL3281977.1"/>
    </source>
</evidence>
<protein>
    <submittedName>
        <fullName evidence="1">Uncharacterized protein</fullName>
    </submittedName>
</protein>
<feature type="non-terminal residue" evidence="1">
    <location>
        <position position="54"/>
    </location>
</feature>
<keyword evidence="2" id="KW-1185">Reference proteome</keyword>
<accession>A0ABD2NTC1</accession>
<dbReference type="AlphaFoldDB" id="A0ABD2NTC1"/>
<dbReference type="Proteomes" id="UP001516400">
    <property type="component" value="Unassembled WGS sequence"/>
</dbReference>
<reference evidence="1 2" key="1">
    <citation type="journal article" date="2021" name="BMC Biol.">
        <title>Horizontally acquired antibacterial genes associated with adaptive radiation of ladybird beetles.</title>
        <authorList>
            <person name="Li H.S."/>
            <person name="Tang X.F."/>
            <person name="Huang Y.H."/>
            <person name="Xu Z.Y."/>
            <person name="Chen M.L."/>
            <person name="Du X.Y."/>
            <person name="Qiu B.Y."/>
            <person name="Chen P.T."/>
            <person name="Zhang W."/>
            <person name="Slipinski A."/>
            <person name="Escalona H.E."/>
            <person name="Waterhouse R.M."/>
            <person name="Zwick A."/>
            <person name="Pang H."/>
        </authorList>
    </citation>
    <scope>NUCLEOTIDE SEQUENCE [LARGE SCALE GENOMIC DNA]</scope>
    <source>
        <strain evidence="1">SYSU2018</strain>
    </source>
</reference>
<proteinExistence type="predicted"/>
<name>A0ABD2NTC1_9CUCU</name>
<organism evidence="1 2">
    <name type="scientific">Cryptolaemus montrouzieri</name>
    <dbReference type="NCBI Taxonomy" id="559131"/>
    <lineage>
        <taxon>Eukaryota</taxon>
        <taxon>Metazoa</taxon>
        <taxon>Ecdysozoa</taxon>
        <taxon>Arthropoda</taxon>
        <taxon>Hexapoda</taxon>
        <taxon>Insecta</taxon>
        <taxon>Pterygota</taxon>
        <taxon>Neoptera</taxon>
        <taxon>Endopterygota</taxon>
        <taxon>Coleoptera</taxon>
        <taxon>Polyphaga</taxon>
        <taxon>Cucujiformia</taxon>
        <taxon>Coccinelloidea</taxon>
        <taxon>Coccinellidae</taxon>
        <taxon>Scymninae</taxon>
        <taxon>Scymnini</taxon>
        <taxon>Cryptolaemus</taxon>
    </lineage>
</organism>
<evidence type="ECO:0000313" key="2">
    <source>
        <dbReference type="Proteomes" id="UP001516400"/>
    </source>
</evidence>
<gene>
    <name evidence="1" type="ORF">HHI36_005180</name>
</gene>
<dbReference type="EMBL" id="JABFTP020000144">
    <property type="protein sequence ID" value="KAL3281977.1"/>
    <property type="molecule type" value="Genomic_DNA"/>
</dbReference>
<sequence>MTPTIGSNGVEMLCKLHCMYPLQMYSINGESTGGYFEVKLCSALLVCLKNILKT</sequence>
<comment type="caution">
    <text evidence="1">The sequence shown here is derived from an EMBL/GenBank/DDBJ whole genome shotgun (WGS) entry which is preliminary data.</text>
</comment>